<dbReference type="InterPro" id="IPR018181">
    <property type="entry name" value="Heat_shock_70_CS"/>
</dbReference>
<feature type="region of interest" description="Disordered" evidence="7">
    <location>
        <begin position="835"/>
        <end position="871"/>
    </location>
</feature>
<organism evidence="8 9">
    <name type="scientific">Coemansia spiralis</name>
    <dbReference type="NCBI Taxonomy" id="417178"/>
    <lineage>
        <taxon>Eukaryota</taxon>
        <taxon>Fungi</taxon>
        <taxon>Fungi incertae sedis</taxon>
        <taxon>Zoopagomycota</taxon>
        <taxon>Kickxellomycotina</taxon>
        <taxon>Kickxellomycetes</taxon>
        <taxon>Kickxellales</taxon>
        <taxon>Kickxellaceae</taxon>
        <taxon>Coemansia</taxon>
    </lineage>
</organism>
<dbReference type="Proteomes" id="UP001151516">
    <property type="component" value="Unassembled WGS sequence"/>
</dbReference>
<dbReference type="Gene3D" id="1.20.1270.10">
    <property type="match status" value="1"/>
</dbReference>
<evidence type="ECO:0000256" key="6">
    <source>
        <dbReference type="ARBA" id="ARBA00023186"/>
    </source>
</evidence>
<evidence type="ECO:0000256" key="1">
    <source>
        <dbReference type="ARBA" id="ARBA00004319"/>
    </source>
</evidence>
<evidence type="ECO:0000256" key="2">
    <source>
        <dbReference type="ARBA" id="ARBA00022729"/>
    </source>
</evidence>
<dbReference type="InterPro" id="IPR013126">
    <property type="entry name" value="Hsp_70_fam"/>
</dbReference>
<name>A0A9W8GFX8_9FUNG</name>
<dbReference type="Gene3D" id="3.30.30.30">
    <property type="match status" value="1"/>
</dbReference>
<keyword evidence="5" id="KW-0067">ATP-binding</keyword>
<dbReference type="PROSITE" id="PS01036">
    <property type="entry name" value="HSP70_3"/>
    <property type="match status" value="1"/>
</dbReference>
<keyword evidence="3" id="KW-0547">Nucleotide-binding</keyword>
<dbReference type="GO" id="GO:0034663">
    <property type="term" value="C:endoplasmic reticulum chaperone complex"/>
    <property type="evidence" value="ECO:0007669"/>
    <property type="project" value="TreeGrafter"/>
</dbReference>
<evidence type="ECO:0000313" key="8">
    <source>
        <dbReference type="EMBL" id="KAJ2688111.1"/>
    </source>
</evidence>
<evidence type="ECO:0000256" key="4">
    <source>
        <dbReference type="ARBA" id="ARBA00022824"/>
    </source>
</evidence>
<dbReference type="AlphaFoldDB" id="A0A9W8GFX8"/>
<reference evidence="8" key="1">
    <citation type="submission" date="2022-07" db="EMBL/GenBank/DDBJ databases">
        <title>Phylogenomic reconstructions and comparative analyses of Kickxellomycotina fungi.</title>
        <authorList>
            <person name="Reynolds N.K."/>
            <person name="Stajich J.E."/>
            <person name="Barry K."/>
            <person name="Grigoriev I.V."/>
            <person name="Crous P."/>
            <person name="Smith M.E."/>
        </authorList>
    </citation>
    <scope>NUCLEOTIDE SEQUENCE</scope>
    <source>
        <strain evidence="8">CBS 109367</strain>
    </source>
</reference>
<keyword evidence="9" id="KW-1185">Reference proteome</keyword>
<dbReference type="Gene3D" id="3.30.420.40">
    <property type="match status" value="2"/>
</dbReference>
<dbReference type="EMBL" id="JANBTX010000054">
    <property type="protein sequence ID" value="KAJ2688111.1"/>
    <property type="molecule type" value="Genomic_DNA"/>
</dbReference>
<dbReference type="GO" id="GO:0140662">
    <property type="term" value="F:ATP-dependent protein folding chaperone"/>
    <property type="evidence" value="ECO:0007669"/>
    <property type="project" value="InterPro"/>
</dbReference>
<dbReference type="OrthoDB" id="10262720at2759"/>
<feature type="compositionally biased region" description="Low complexity" evidence="7">
    <location>
        <begin position="586"/>
        <end position="600"/>
    </location>
</feature>
<dbReference type="CDD" id="cd10230">
    <property type="entry name" value="ASKHA_NBD_HSP70_HYOU1"/>
    <property type="match status" value="1"/>
</dbReference>
<gene>
    <name evidence="8" type="primary">LHS1</name>
    <name evidence="8" type="ORF">IWW39_002454</name>
</gene>
<dbReference type="PANTHER" id="PTHR45639:SF3">
    <property type="entry name" value="HYPOXIA UP-REGULATED PROTEIN 1"/>
    <property type="match status" value="1"/>
</dbReference>
<keyword evidence="4" id="KW-0256">Endoplasmic reticulum</keyword>
<dbReference type="SUPFAM" id="SSF53067">
    <property type="entry name" value="Actin-like ATPase domain"/>
    <property type="match status" value="2"/>
</dbReference>
<dbReference type="InterPro" id="IPR029048">
    <property type="entry name" value="HSP70_C_sf"/>
</dbReference>
<evidence type="ECO:0000256" key="7">
    <source>
        <dbReference type="SAM" id="MobiDB-lite"/>
    </source>
</evidence>
<evidence type="ECO:0000256" key="3">
    <source>
        <dbReference type="ARBA" id="ARBA00022741"/>
    </source>
</evidence>
<dbReference type="SUPFAM" id="SSF100934">
    <property type="entry name" value="Heat shock protein 70kD (HSP70), C-terminal subdomain"/>
    <property type="match status" value="1"/>
</dbReference>
<comment type="subcellular location">
    <subcellularLocation>
        <location evidence="1">Endoplasmic reticulum lumen</location>
    </subcellularLocation>
</comment>
<protein>
    <submittedName>
        <fullName evidence="8">Lumenal Hsp70 protein</fullName>
    </submittedName>
</protein>
<feature type="region of interest" description="Disordered" evidence="7">
    <location>
        <begin position="586"/>
        <end position="609"/>
    </location>
</feature>
<keyword evidence="2" id="KW-0732">Signal</keyword>
<dbReference type="PRINTS" id="PR00301">
    <property type="entry name" value="HEATSHOCK70"/>
</dbReference>
<dbReference type="Pfam" id="PF00012">
    <property type="entry name" value="HSP70"/>
    <property type="match status" value="1"/>
</dbReference>
<feature type="compositionally biased region" description="Basic and acidic residues" evidence="7">
    <location>
        <begin position="858"/>
        <end position="871"/>
    </location>
</feature>
<dbReference type="GO" id="GO:0030968">
    <property type="term" value="P:endoplasmic reticulum unfolded protein response"/>
    <property type="evidence" value="ECO:0007669"/>
    <property type="project" value="TreeGrafter"/>
</dbReference>
<dbReference type="GO" id="GO:0005788">
    <property type="term" value="C:endoplasmic reticulum lumen"/>
    <property type="evidence" value="ECO:0007669"/>
    <property type="project" value="UniProtKB-SubCell"/>
</dbReference>
<dbReference type="GO" id="GO:0005524">
    <property type="term" value="F:ATP binding"/>
    <property type="evidence" value="ECO:0007669"/>
    <property type="project" value="UniProtKB-KW"/>
</dbReference>
<sequence length="871" mass="94134">MADSTHSPARKHRTRCKLGPGRLLTLVLLVIMMLTSTCANAAVLGIDFGTDWFTIALANPGRPLDLVLNRDANRQTASVVTVNGLERTFGSNAIAISPRLPEKTFMAVRNLLGVSYDSEVAAAYRKQFPNRMVKEPATGSVSFQYGPGANETLTVQEIVAMQLRYAQQLVKESEGIVVKEAVFTVPSFFDRSQRQAMLDAAQLAGFRTLALVNDGSAVALNYAMSRSFTKPEKHVFYDMGAGKTVATIAGFSMRSATKALKSKKATVINVQAFAADSTLGGQEVDFVVRDLLVDKFMASNHGADVRDNARAMNRLLKEAKRVKTILSANTEATASVEGVLAGVDFRTQLSRAEFERATKHLAQRIRGPIDDALKAAGLTMADIDSIVLVGGGTRMPFVQKTLGDAYGATKLSRNVNAEEACVMGAVFKGATLSSHFRVKDMRLRDAMPYAVRATYSTEAKSILGGNKQETVVLYPEFGPVGVRRVIRDTRTSDFSIDFAAKPSLGKDGAWTDLASVKVSGVPGAKGKLKAKQAVSDKPEVRVTVQTNELGVFEVVKAEAAFNVTNPGYATYLEDLALWETESAQWEASTAATESESSSAEAPKKASLRARPVPPPELVVEVVQLDIDVATHGLVKLGGDALEKSRALLQLMDDDDAARAAHHGAVNGLESLIYQLRDLADDATDVTTEQQRDALSDAVDAAADWLDAHAEMASLKDIQERTAQLKALQKPIVFRRTQVAKRPEHISALRAIIKQAESLVELYRVGYTAEELEPASELLQGLEDTLRNTTVWLDDMVVKQEALAMSDEPVLTTTAIDDKAVGIERSLAKLVAKKVKKKVPEVTVSEPKAEATEADDEPQSSKDKGGAGHDEL</sequence>
<accession>A0A9W8GFX8</accession>
<comment type="caution">
    <text evidence="8">The sequence shown here is derived from an EMBL/GenBank/DDBJ whole genome shotgun (WGS) entry which is preliminary data.</text>
</comment>
<dbReference type="InterPro" id="IPR029047">
    <property type="entry name" value="HSP70_peptide-bd_sf"/>
</dbReference>
<dbReference type="Gene3D" id="3.90.640.10">
    <property type="entry name" value="Actin, Chain A, domain 4"/>
    <property type="match status" value="1"/>
</dbReference>
<dbReference type="Gene3D" id="2.60.34.10">
    <property type="entry name" value="Substrate Binding Domain Of DNAk, Chain A, domain 1"/>
    <property type="match status" value="1"/>
</dbReference>
<proteinExistence type="predicted"/>
<dbReference type="FunFam" id="3.90.640.10:FF:000003">
    <property type="entry name" value="Molecular chaperone DnaK"/>
    <property type="match status" value="1"/>
</dbReference>
<dbReference type="PANTHER" id="PTHR45639">
    <property type="entry name" value="HSC70CB, ISOFORM G-RELATED"/>
    <property type="match status" value="1"/>
</dbReference>
<keyword evidence="6" id="KW-0143">Chaperone</keyword>
<evidence type="ECO:0000256" key="5">
    <source>
        <dbReference type="ARBA" id="ARBA00022840"/>
    </source>
</evidence>
<dbReference type="InterPro" id="IPR043129">
    <property type="entry name" value="ATPase_NBD"/>
</dbReference>
<evidence type="ECO:0000313" key="9">
    <source>
        <dbReference type="Proteomes" id="UP001151516"/>
    </source>
</evidence>